<sequence>MFHRGIRQSLGSKLPNSLSSGDFQSPASFLLFATGMLYKKRLPKTG</sequence>
<feature type="compositionally biased region" description="Polar residues" evidence="1">
    <location>
        <begin position="9"/>
        <end position="21"/>
    </location>
</feature>
<gene>
    <name evidence="2" type="ORF">dnm_049040</name>
</gene>
<dbReference type="AlphaFoldDB" id="A0A975GPH5"/>
<dbReference type="EMBL" id="CP061800">
    <property type="protein sequence ID" value="QTA88857.1"/>
    <property type="molecule type" value="Genomic_DNA"/>
</dbReference>
<feature type="region of interest" description="Disordered" evidence="1">
    <location>
        <begin position="1"/>
        <end position="21"/>
    </location>
</feature>
<dbReference type="Proteomes" id="UP000663722">
    <property type="component" value="Chromosome"/>
</dbReference>
<keyword evidence="3" id="KW-1185">Reference proteome</keyword>
<evidence type="ECO:0000313" key="3">
    <source>
        <dbReference type="Proteomes" id="UP000663722"/>
    </source>
</evidence>
<proteinExistence type="predicted"/>
<evidence type="ECO:0000256" key="1">
    <source>
        <dbReference type="SAM" id="MobiDB-lite"/>
    </source>
</evidence>
<reference evidence="2" key="1">
    <citation type="journal article" date="2021" name="Microb. Physiol.">
        <title>Proteogenomic Insights into the Physiology of Marine, Sulfate-Reducing, Filamentous Desulfonema limicola and Desulfonema magnum.</title>
        <authorList>
            <person name="Schnaars V."/>
            <person name="Wohlbrand L."/>
            <person name="Scheve S."/>
            <person name="Hinrichs C."/>
            <person name="Reinhardt R."/>
            <person name="Rabus R."/>
        </authorList>
    </citation>
    <scope>NUCLEOTIDE SEQUENCE</scope>
    <source>
        <strain evidence="2">4be13</strain>
    </source>
</reference>
<evidence type="ECO:0000313" key="2">
    <source>
        <dbReference type="EMBL" id="QTA88857.1"/>
    </source>
</evidence>
<dbReference type="KEGG" id="dmm:dnm_049040"/>
<name>A0A975GPH5_9BACT</name>
<organism evidence="2 3">
    <name type="scientific">Desulfonema magnum</name>
    <dbReference type="NCBI Taxonomy" id="45655"/>
    <lineage>
        <taxon>Bacteria</taxon>
        <taxon>Pseudomonadati</taxon>
        <taxon>Thermodesulfobacteriota</taxon>
        <taxon>Desulfobacteria</taxon>
        <taxon>Desulfobacterales</taxon>
        <taxon>Desulfococcaceae</taxon>
        <taxon>Desulfonema</taxon>
    </lineage>
</organism>
<protein>
    <submittedName>
        <fullName evidence="2">Uncharacterized protein</fullName>
    </submittedName>
</protein>
<accession>A0A975GPH5</accession>